<proteinExistence type="predicted"/>
<feature type="compositionally biased region" description="Basic and acidic residues" evidence="1">
    <location>
        <begin position="212"/>
        <end position="222"/>
    </location>
</feature>
<evidence type="ECO:0000313" key="3">
    <source>
        <dbReference type="RefSeq" id="XP_032824835.1"/>
    </source>
</evidence>
<accession>A0AAJ7TXK2</accession>
<protein>
    <submittedName>
        <fullName evidence="3">Uncharacterized protein LOC116950837</fullName>
    </submittedName>
</protein>
<organism evidence="2 3">
    <name type="scientific">Petromyzon marinus</name>
    <name type="common">Sea lamprey</name>
    <dbReference type="NCBI Taxonomy" id="7757"/>
    <lineage>
        <taxon>Eukaryota</taxon>
        <taxon>Metazoa</taxon>
        <taxon>Chordata</taxon>
        <taxon>Craniata</taxon>
        <taxon>Vertebrata</taxon>
        <taxon>Cyclostomata</taxon>
        <taxon>Hyperoartia</taxon>
        <taxon>Petromyzontiformes</taxon>
        <taxon>Petromyzontidae</taxon>
        <taxon>Petromyzon</taxon>
    </lineage>
</organism>
<sequence>MEEVAWWLRDTDYFSQITLPASTPSLCGRTGESLSRDLWRCSERWRATFSIRVSEDAVGEGSEHRCVCGVCVCGRLASFIKGLLARKRGSVSIQSQVGSAVLVNLLHAALACEISRSAPRATKSNLLHDRKSRYFGLRNVVGESDVETITSWKRRECKREEIQSHSPCGRSCQKQGGKGKHPMQVSLWAFVTHGASSLPPAASSSACPTNTREGDTTTDHHRPPPMTSTD</sequence>
<name>A0AAJ7TXK2_PETMA</name>
<dbReference type="AlphaFoldDB" id="A0AAJ7TXK2"/>
<dbReference type="RefSeq" id="XP_032824835.1">
    <property type="nucleotide sequence ID" value="XM_032968944.1"/>
</dbReference>
<keyword evidence="2" id="KW-1185">Reference proteome</keyword>
<dbReference type="KEGG" id="pmrn:116950837"/>
<feature type="region of interest" description="Disordered" evidence="1">
    <location>
        <begin position="197"/>
        <end position="230"/>
    </location>
</feature>
<dbReference type="Proteomes" id="UP001318040">
    <property type="component" value="Chromosome 2"/>
</dbReference>
<gene>
    <name evidence="3" type="primary">LOC116950837</name>
</gene>
<evidence type="ECO:0000313" key="2">
    <source>
        <dbReference type="Proteomes" id="UP001318040"/>
    </source>
</evidence>
<feature type="compositionally biased region" description="Low complexity" evidence="1">
    <location>
        <begin position="197"/>
        <end position="206"/>
    </location>
</feature>
<evidence type="ECO:0000256" key="1">
    <source>
        <dbReference type="SAM" id="MobiDB-lite"/>
    </source>
</evidence>
<reference evidence="3" key="1">
    <citation type="submission" date="2025-08" db="UniProtKB">
        <authorList>
            <consortium name="RefSeq"/>
        </authorList>
    </citation>
    <scope>IDENTIFICATION</scope>
    <source>
        <tissue evidence="3">Sperm</tissue>
    </source>
</reference>